<protein>
    <recommendedName>
        <fullName evidence="4">Curli production assembly/transport component CsgG</fullName>
    </recommendedName>
</protein>
<sequence length="330" mass="35209" precursor="true">MSRLRKQNVFAAMLVCVAVGCDAMAMAEVKKNAATSAVKKPVTQSMIAFQEAAPEQQKQKPQETSAKKPTVNAISKKIAPAEQKKAKGVKPVFYPALTAREQTFEVALKMNTDAEFVETPLEDVVTYFSERHKVPIVIQAKDLENNLGITADEPIDAIFAEISLSDALLQILDPLDLTFIVDRGLIQVLSKESASETFKTRVYPVGDLCIIDEDYLVLGTSIQNANLGSWKSIRINTTLSNSNPKQGQKGHAGSGFFSVQGASGGGLGGGGGFGGGFGGGGSQAVYADEPGGTISVVQQSHALVISQTYHAHNAIVELLTQLRQAQQDNE</sequence>
<keyword evidence="3" id="KW-1185">Reference proteome</keyword>
<dbReference type="KEGG" id="gax:Pan161_29090"/>
<dbReference type="PROSITE" id="PS51257">
    <property type="entry name" value="PROKAR_LIPOPROTEIN"/>
    <property type="match status" value="1"/>
</dbReference>
<dbReference type="AlphaFoldDB" id="A0A517VE19"/>
<evidence type="ECO:0000313" key="2">
    <source>
        <dbReference type="EMBL" id="QDT91253.1"/>
    </source>
</evidence>
<feature type="chain" id="PRO_5022007214" description="Curli production assembly/transport component CsgG" evidence="1">
    <location>
        <begin position="28"/>
        <end position="330"/>
    </location>
</feature>
<dbReference type="EMBL" id="CP036343">
    <property type="protein sequence ID" value="QDT91253.1"/>
    <property type="molecule type" value="Genomic_DNA"/>
</dbReference>
<evidence type="ECO:0000256" key="1">
    <source>
        <dbReference type="SAM" id="SignalP"/>
    </source>
</evidence>
<keyword evidence="1" id="KW-0732">Signal</keyword>
<dbReference type="Proteomes" id="UP000316855">
    <property type="component" value="Chromosome"/>
</dbReference>
<name>A0A517VE19_9PLAN</name>
<gene>
    <name evidence="2" type="ORF">Pan161_29090</name>
</gene>
<organism evidence="2 3">
    <name type="scientific">Gimesia algae</name>
    <dbReference type="NCBI Taxonomy" id="2527971"/>
    <lineage>
        <taxon>Bacteria</taxon>
        <taxon>Pseudomonadati</taxon>
        <taxon>Planctomycetota</taxon>
        <taxon>Planctomycetia</taxon>
        <taxon>Planctomycetales</taxon>
        <taxon>Planctomycetaceae</taxon>
        <taxon>Gimesia</taxon>
    </lineage>
</organism>
<dbReference type="OrthoDB" id="290821at2"/>
<feature type="signal peptide" evidence="1">
    <location>
        <begin position="1"/>
        <end position="27"/>
    </location>
</feature>
<reference evidence="2 3" key="1">
    <citation type="submission" date="2019-02" db="EMBL/GenBank/DDBJ databases">
        <title>Deep-cultivation of Planctomycetes and their phenomic and genomic characterization uncovers novel biology.</title>
        <authorList>
            <person name="Wiegand S."/>
            <person name="Jogler M."/>
            <person name="Boedeker C."/>
            <person name="Pinto D."/>
            <person name="Vollmers J."/>
            <person name="Rivas-Marin E."/>
            <person name="Kohn T."/>
            <person name="Peeters S.H."/>
            <person name="Heuer A."/>
            <person name="Rast P."/>
            <person name="Oberbeckmann S."/>
            <person name="Bunk B."/>
            <person name="Jeske O."/>
            <person name="Meyerdierks A."/>
            <person name="Storesund J.E."/>
            <person name="Kallscheuer N."/>
            <person name="Luecker S."/>
            <person name="Lage O.M."/>
            <person name="Pohl T."/>
            <person name="Merkel B.J."/>
            <person name="Hornburger P."/>
            <person name="Mueller R.-W."/>
            <person name="Bruemmer F."/>
            <person name="Labrenz M."/>
            <person name="Spormann A.M."/>
            <person name="Op den Camp H."/>
            <person name="Overmann J."/>
            <person name="Amann R."/>
            <person name="Jetten M.S.M."/>
            <person name="Mascher T."/>
            <person name="Medema M.H."/>
            <person name="Devos D.P."/>
            <person name="Kaster A.-K."/>
            <person name="Ovreas L."/>
            <person name="Rohde M."/>
            <person name="Galperin M.Y."/>
            <person name="Jogler C."/>
        </authorList>
    </citation>
    <scope>NUCLEOTIDE SEQUENCE [LARGE SCALE GENOMIC DNA]</scope>
    <source>
        <strain evidence="2 3">Pan161</strain>
    </source>
</reference>
<accession>A0A517VE19</accession>
<proteinExistence type="predicted"/>
<evidence type="ECO:0000313" key="3">
    <source>
        <dbReference type="Proteomes" id="UP000316855"/>
    </source>
</evidence>
<evidence type="ECO:0008006" key="4">
    <source>
        <dbReference type="Google" id="ProtNLM"/>
    </source>
</evidence>
<dbReference type="RefSeq" id="WP_145227987.1">
    <property type="nucleotide sequence ID" value="NZ_CP036343.1"/>
</dbReference>